<sequence>MSVFECDISDKLLTELKTKLRKKVRLEEDSVRFYVISHHTRGQVEVWNGPPVVQPAGSVVI</sequence>
<keyword evidence="7" id="KW-0460">Magnesium</keyword>
<evidence type="ECO:0000256" key="1">
    <source>
        <dbReference type="ARBA" id="ARBA00001946"/>
    </source>
</evidence>
<name>A0ABY3PLT4_9CYAN</name>
<proteinExistence type="inferred from homology"/>
<evidence type="ECO:0000256" key="3">
    <source>
        <dbReference type="ARBA" id="ARBA00022722"/>
    </source>
</evidence>
<dbReference type="SUPFAM" id="SSF143430">
    <property type="entry name" value="TTP0101/SSO1404-like"/>
    <property type="match status" value="1"/>
</dbReference>
<evidence type="ECO:0000256" key="5">
    <source>
        <dbReference type="ARBA" id="ARBA00022759"/>
    </source>
</evidence>
<dbReference type="Proteomes" id="UP001054846">
    <property type="component" value="Chromosome"/>
</dbReference>
<keyword evidence="5 9" id="KW-0255">Endonuclease</keyword>
<comment type="similarity">
    <text evidence="2">Belongs to the CRISPR-associated endoribonuclease Cas2 protein family.</text>
</comment>
<evidence type="ECO:0000256" key="4">
    <source>
        <dbReference type="ARBA" id="ARBA00022723"/>
    </source>
</evidence>
<comment type="cofactor">
    <cofactor evidence="1">
        <name>Mg(2+)</name>
        <dbReference type="ChEBI" id="CHEBI:18420"/>
    </cofactor>
</comment>
<dbReference type="Gene3D" id="3.30.70.240">
    <property type="match status" value="1"/>
</dbReference>
<evidence type="ECO:0000313" key="9">
    <source>
        <dbReference type="EMBL" id="UFP94665.1"/>
    </source>
</evidence>
<gene>
    <name evidence="9" type="ORF">ISF26_23555</name>
</gene>
<protein>
    <submittedName>
        <fullName evidence="9">CRISPR-associated endonuclease Cas2</fullName>
    </submittedName>
</protein>
<dbReference type="EMBL" id="CP063845">
    <property type="protein sequence ID" value="UFP94665.1"/>
    <property type="molecule type" value="Genomic_DNA"/>
</dbReference>
<keyword evidence="6" id="KW-0378">Hydrolase</keyword>
<dbReference type="Pfam" id="PF09827">
    <property type="entry name" value="CRISPR_Cas2"/>
    <property type="match status" value="1"/>
</dbReference>
<evidence type="ECO:0000313" key="10">
    <source>
        <dbReference type="Proteomes" id="UP001054846"/>
    </source>
</evidence>
<evidence type="ECO:0000256" key="6">
    <source>
        <dbReference type="ARBA" id="ARBA00022801"/>
    </source>
</evidence>
<keyword evidence="3" id="KW-0540">Nuclease</keyword>
<reference evidence="9 10" key="1">
    <citation type="journal article" date="2021" name="Genome Biol. Evol.">
        <title>Complete Genome Sequencing of a Novel Gloeobacter Species from a Waterfall Cave in Mexico.</title>
        <authorList>
            <person name="Saw J.H."/>
            <person name="Cardona T."/>
            <person name="Montejano G."/>
        </authorList>
    </citation>
    <scope>NUCLEOTIDE SEQUENCE [LARGE SCALE GENOMIC DNA]</scope>
    <source>
        <strain evidence="9">MG652769</strain>
    </source>
</reference>
<keyword evidence="4" id="KW-0479">Metal-binding</keyword>
<keyword evidence="8" id="KW-0051">Antiviral defense</keyword>
<dbReference type="InterPro" id="IPR019199">
    <property type="entry name" value="Virulence_VapD/CRISPR_Cas2"/>
</dbReference>
<accession>A0ABY3PLT4</accession>
<evidence type="ECO:0000256" key="8">
    <source>
        <dbReference type="ARBA" id="ARBA00023118"/>
    </source>
</evidence>
<evidence type="ECO:0000256" key="7">
    <source>
        <dbReference type="ARBA" id="ARBA00022842"/>
    </source>
</evidence>
<organism evidence="9 10">
    <name type="scientific">Gloeobacter morelensis MG652769</name>
    <dbReference type="NCBI Taxonomy" id="2781736"/>
    <lineage>
        <taxon>Bacteria</taxon>
        <taxon>Bacillati</taxon>
        <taxon>Cyanobacteriota</taxon>
        <taxon>Cyanophyceae</taxon>
        <taxon>Gloeobacterales</taxon>
        <taxon>Gloeobacteraceae</taxon>
        <taxon>Gloeobacter</taxon>
        <taxon>Gloeobacter morelensis</taxon>
    </lineage>
</organism>
<evidence type="ECO:0000256" key="2">
    <source>
        <dbReference type="ARBA" id="ARBA00009959"/>
    </source>
</evidence>
<dbReference type="GO" id="GO:0004519">
    <property type="term" value="F:endonuclease activity"/>
    <property type="evidence" value="ECO:0007669"/>
    <property type="project" value="UniProtKB-KW"/>
</dbReference>
<dbReference type="InterPro" id="IPR021127">
    <property type="entry name" value="CRISPR_associated_Cas2"/>
</dbReference>
<keyword evidence="10" id="KW-1185">Reference proteome</keyword>
<dbReference type="CDD" id="cd09725">
    <property type="entry name" value="Cas2_I_II_III"/>
    <property type="match status" value="1"/>
</dbReference>